<dbReference type="EMBL" id="JAAMOZ010000003">
    <property type="protein sequence ID" value="NIH58512.1"/>
    <property type="molecule type" value="Genomic_DNA"/>
</dbReference>
<name>A0ABX0SJD8_9ACTN</name>
<accession>A0ABX0SJD8</accession>
<evidence type="ECO:0000313" key="1">
    <source>
        <dbReference type="EMBL" id="NIH58512.1"/>
    </source>
</evidence>
<protein>
    <submittedName>
        <fullName evidence="1">Uncharacterized protein</fullName>
    </submittedName>
</protein>
<reference evidence="1 2" key="1">
    <citation type="submission" date="2020-02" db="EMBL/GenBank/DDBJ databases">
        <title>Sequencing the genomes of 1000 actinobacteria strains.</title>
        <authorList>
            <person name="Klenk H.-P."/>
        </authorList>
    </citation>
    <scope>NUCLEOTIDE SEQUENCE [LARGE SCALE GENOMIC DNA]</scope>
    <source>
        <strain evidence="1 2">DSM 19609</strain>
    </source>
</reference>
<dbReference type="Proteomes" id="UP000749311">
    <property type="component" value="Unassembled WGS sequence"/>
</dbReference>
<sequence>MKPIGVKPPTALVTVQDWRKVGVIDVSVLQARWGTKLAGVREIEELRLLRDTLDETELGIAAARVEDARAAMAGRRAAA</sequence>
<gene>
    <name evidence="1" type="ORF">FB473_003207</name>
</gene>
<comment type="caution">
    <text evidence="1">The sequence shown here is derived from an EMBL/GenBank/DDBJ whole genome shotgun (WGS) entry which is preliminary data.</text>
</comment>
<keyword evidence="2" id="KW-1185">Reference proteome</keyword>
<evidence type="ECO:0000313" key="2">
    <source>
        <dbReference type="Proteomes" id="UP000749311"/>
    </source>
</evidence>
<proteinExistence type="predicted"/>
<dbReference type="RefSeq" id="WP_167171095.1">
    <property type="nucleotide sequence ID" value="NZ_BAAAOO010000007.1"/>
</dbReference>
<organism evidence="1 2">
    <name type="scientific">Brooklawnia cerclae</name>
    <dbReference type="NCBI Taxonomy" id="349934"/>
    <lineage>
        <taxon>Bacteria</taxon>
        <taxon>Bacillati</taxon>
        <taxon>Actinomycetota</taxon>
        <taxon>Actinomycetes</taxon>
        <taxon>Propionibacteriales</taxon>
        <taxon>Propionibacteriaceae</taxon>
        <taxon>Brooklawnia</taxon>
    </lineage>
</organism>